<evidence type="ECO:0000313" key="2">
    <source>
        <dbReference type="Proteomes" id="UP000887540"/>
    </source>
</evidence>
<sequence>MEPMSSGLFMGLFVMIFPVIVSVFFCLFFEEKNYMENLIESIFFIFTIRAPDALVQESQAWYEVLILTACSSIGAILVTSMVWRVSYDLIIGLSWFGSDERALYNMRNP</sequence>
<feature type="transmembrane region" description="Helical" evidence="1">
    <location>
        <begin position="61"/>
        <end position="83"/>
    </location>
</feature>
<dbReference type="AlphaFoldDB" id="A0A914CHW6"/>
<dbReference type="WBParaSite" id="ACRNAN_scaffold11010.g21841.t1">
    <property type="protein sequence ID" value="ACRNAN_scaffold11010.g21841.t1"/>
    <property type="gene ID" value="ACRNAN_scaffold11010.g21841"/>
</dbReference>
<dbReference type="Proteomes" id="UP000887540">
    <property type="component" value="Unplaced"/>
</dbReference>
<evidence type="ECO:0000313" key="3">
    <source>
        <dbReference type="WBParaSite" id="ACRNAN_scaffold11010.g21841.t1"/>
    </source>
</evidence>
<organism evidence="2 3">
    <name type="scientific">Acrobeloides nanus</name>
    <dbReference type="NCBI Taxonomy" id="290746"/>
    <lineage>
        <taxon>Eukaryota</taxon>
        <taxon>Metazoa</taxon>
        <taxon>Ecdysozoa</taxon>
        <taxon>Nematoda</taxon>
        <taxon>Chromadorea</taxon>
        <taxon>Rhabditida</taxon>
        <taxon>Tylenchina</taxon>
        <taxon>Cephalobomorpha</taxon>
        <taxon>Cephaloboidea</taxon>
        <taxon>Cephalobidae</taxon>
        <taxon>Acrobeloides</taxon>
    </lineage>
</organism>
<proteinExistence type="predicted"/>
<reference evidence="3" key="1">
    <citation type="submission" date="2022-11" db="UniProtKB">
        <authorList>
            <consortium name="WormBaseParasite"/>
        </authorList>
    </citation>
    <scope>IDENTIFICATION</scope>
</reference>
<keyword evidence="1" id="KW-0812">Transmembrane</keyword>
<keyword evidence="1" id="KW-1133">Transmembrane helix</keyword>
<protein>
    <submittedName>
        <fullName evidence="3">Uncharacterized protein</fullName>
    </submittedName>
</protein>
<evidence type="ECO:0000256" key="1">
    <source>
        <dbReference type="SAM" id="Phobius"/>
    </source>
</evidence>
<keyword evidence="2" id="KW-1185">Reference proteome</keyword>
<accession>A0A914CHW6</accession>
<keyword evidence="1" id="KW-0472">Membrane</keyword>
<feature type="transmembrane region" description="Helical" evidence="1">
    <location>
        <begin position="6"/>
        <end position="29"/>
    </location>
</feature>
<name>A0A914CHW6_9BILA</name>